<dbReference type="GO" id="GO:0050661">
    <property type="term" value="F:NADP binding"/>
    <property type="evidence" value="ECO:0007669"/>
    <property type="project" value="InterPro"/>
</dbReference>
<evidence type="ECO:0000313" key="6">
    <source>
        <dbReference type="Proteomes" id="UP000772434"/>
    </source>
</evidence>
<dbReference type="Proteomes" id="UP000772434">
    <property type="component" value="Unassembled WGS sequence"/>
</dbReference>
<keyword evidence="3" id="KW-0274">FAD</keyword>
<dbReference type="InterPro" id="IPR036188">
    <property type="entry name" value="FAD/NAD-bd_sf"/>
</dbReference>
<evidence type="ECO:0000256" key="4">
    <source>
        <dbReference type="ARBA" id="ARBA00023002"/>
    </source>
</evidence>
<dbReference type="GO" id="GO:0004499">
    <property type="term" value="F:N,N-dimethylaniline monooxygenase activity"/>
    <property type="evidence" value="ECO:0007669"/>
    <property type="project" value="InterPro"/>
</dbReference>
<comment type="caution">
    <text evidence="5">The sequence shown here is derived from an EMBL/GenBank/DDBJ whole genome shotgun (WGS) entry which is preliminary data.</text>
</comment>
<keyword evidence="2" id="KW-0285">Flavoprotein</keyword>
<dbReference type="PANTHER" id="PTHR42877:SF4">
    <property type="entry name" value="FAD_NAD(P)-BINDING DOMAIN-CONTAINING PROTEIN-RELATED"/>
    <property type="match status" value="1"/>
</dbReference>
<dbReference type="Gene3D" id="3.50.50.60">
    <property type="entry name" value="FAD/NAD(P)-binding domain"/>
    <property type="match status" value="2"/>
</dbReference>
<dbReference type="Pfam" id="PF00743">
    <property type="entry name" value="FMO-like"/>
    <property type="match status" value="1"/>
</dbReference>
<dbReference type="PANTHER" id="PTHR42877">
    <property type="entry name" value="L-ORNITHINE N(5)-MONOOXYGENASE-RELATED"/>
    <property type="match status" value="1"/>
</dbReference>
<dbReference type="EMBL" id="JADNRY010000005">
    <property type="protein sequence ID" value="KAF9077089.1"/>
    <property type="molecule type" value="Genomic_DNA"/>
</dbReference>
<dbReference type="InterPro" id="IPR020946">
    <property type="entry name" value="Flavin_mOase-like"/>
</dbReference>
<protein>
    <submittedName>
        <fullName evidence="5">Uncharacterized protein</fullName>
    </submittedName>
</protein>
<reference evidence="5" key="1">
    <citation type="submission" date="2020-11" db="EMBL/GenBank/DDBJ databases">
        <authorList>
            <consortium name="DOE Joint Genome Institute"/>
            <person name="Ahrendt S."/>
            <person name="Riley R."/>
            <person name="Andreopoulos W."/>
            <person name="Labutti K."/>
            <person name="Pangilinan J."/>
            <person name="Ruiz-Duenas F.J."/>
            <person name="Barrasa J.M."/>
            <person name="Sanchez-Garcia M."/>
            <person name="Camarero S."/>
            <person name="Miyauchi S."/>
            <person name="Serrano A."/>
            <person name="Linde D."/>
            <person name="Babiker R."/>
            <person name="Drula E."/>
            <person name="Ayuso-Fernandez I."/>
            <person name="Pacheco R."/>
            <person name="Padilla G."/>
            <person name="Ferreira P."/>
            <person name="Barriuso J."/>
            <person name="Kellner H."/>
            <person name="Castanera R."/>
            <person name="Alfaro M."/>
            <person name="Ramirez L."/>
            <person name="Pisabarro A.G."/>
            <person name="Kuo A."/>
            <person name="Tritt A."/>
            <person name="Lipzen A."/>
            <person name="He G."/>
            <person name="Yan M."/>
            <person name="Ng V."/>
            <person name="Cullen D."/>
            <person name="Martin F."/>
            <person name="Rosso M.-N."/>
            <person name="Henrissat B."/>
            <person name="Hibbett D."/>
            <person name="Martinez A.T."/>
            <person name="Grigoriev I.V."/>
        </authorList>
    </citation>
    <scope>NUCLEOTIDE SEQUENCE</scope>
    <source>
        <strain evidence="5">AH 40177</strain>
    </source>
</reference>
<evidence type="ECO:0000313" key="5">
    <source>
        <dbReference type="EMBL" id="KAF9077089.1"/>
    </source>
</evidence>
<name>A0A9P5UFA7_9AGAR</name>
<organism evidence="5 6">
    <name type="scientific">Rhodocollybia butyracea</name>
    <dbReference type="NCBI Taxonomy" id="206335"/>
    <lineage>
        <taxon>Eukaryota</taxon>
        <taxon>Fungi</taxon>
        <taxon>Dikarya</taxon>
        <taxon>Basidiomycota</taxon>
        <taxon>Agaricomycotina</taxon>
        <taxon>Agaricomycetes</taxon>
        <taxon>Agaricomycetidae</taxon>
        <taxon>Agaricales</taxon>
        <taxon>Marasmiineae</taxon>
        <taxon>Omphalotaceae</taxon>
        <taxon>Rhodocollybia</taxon>
    </lineage>
</organism>
<dbReference type="GO" id="GO:0050660">
    <property type="term" value="F:flavin adenine dinucleotide binding"/>
    <property type="evidence" value="ECO:0007669"/>
    <property type="project" value="InterPro"/>
</dbReference>
<evidence type="ECO:0000256" key="2">
    <source>
        <dbReference type="ARBA" id="ARBA00022630"/>
    </source>
</evidence>
<proteinExistence type="inferred from homology"/>
<sequence length="464" mass="53076">MVPVHFYSLSSDLKADWPNSHPYQPQIYQYWKDLATKYHIYPHVQFNTLVKSVDWDPKTRCYEIITKDLLSNEEKKSTARIVISAVGILEVTKLPEISGISSFKGNIFHSGAWNHEVKLSGKRVAVIGNGASAYVDSICTHHIAGSLSRSRKFLQDSKLVPMEREDDLTFFSDNQPHLFIFKLRAPYNKLEIWLLKYLPFWIRIYRASQFFKTEFVYLAIFKSALTRYLSTLAAKLYIKYNAPKKYAKHLTPIYTMGCKRVIFDTNYLASLHRPNVSMDWDGIESITEHGIITKTGNNLPFDVIICATGFVTDRFPVHVKGTQNTIQEYYDSKSGPAAYMATAVPGFPNFFMLGGPNATTGHTSVLYTEENQIEYILKLMTPILKHPEKVYSIDVIGEATDKYNDKLQVDIKRSVFVGCASHYRTGKDGKVSSAWPYSATAQWWMLRKVKWGDYKVDAVDPQMV</sequence>
<accession>A0A9P5UFA7</accession>
<dbReference type="SUPFAM" id="SSF51905">
    <property type="entry name" value="FAD/NAD(P)-binding domain"/>
    <property type="match status" value="3"/>
</dbReference>
<evidence type="ECO:0000256" key="3">
    <source>
        <dbReference type="ARBA" id="ARBA00022827"/>
    </source>
</evidence>
<keyword evidence="6" id="KW-1185">Reference proteome</keyword>
<gene>
    <name evidence="5" type="ORF">BDP27DRAFT_1414210</name>
</gene>
<evidence type="ECO:0000256" key="1">
    <source>
        <dbReference type="ARBA" id="ARBA00010139"/>
    </source>
</evidence>
<dbReference type="InterPro" id="IPR051209">
    <property type="entry name" value="FAD-bind_Monooxygenase_sf"/>
</dbReference>
<comment type="similarity">
    <text evidence="1">Belongs to the FAD-binding monooxygenase family.</text>
</comment>
<keyword evidence="4" id="KW-0560">Oxidoreductase</keyword>
<dbReference type="AlphaFoldDB" id="A0A9P5UFA7"/>
<dbReference type="OrthoDB" id="74360at2759"/>